<dbReference type="InterPro" id="IPR033788">
    <property type="entry name" value="VbhA-like"/>
</dbReference>
<dbReference type="EMBL" id="JAYMFH010000004">
    <property type="protein sequence ID" value="MEC4294611.1"/>
    <property type="molecule type" value="Genomic_DNA"/>
</dbReference>
<evidence type="ECO:0000256" key="4">
    <source>
        <dbReference type="ARBA" id="ARBA00022840"/>
    </source>
</evidence>
<protein>
    <recommendedName>
        <fullName evidence="5">protein adenylyltransferase</fullName>
        <ecNumber evidence="5">2.7.7.108</ecNumber>
    </recommendedName>
</protein>
<evidence type="ECO:0000256" key="1">
    <source>
        <dbReference type="ARBA" id="ARBA00022679"/>
    </source>
</evidence>
<dbReference type="RefSeq" id="WP_326439126.1">
    <property type="nucleotide sequence ID" value="NZ_JAYMFH010000004.1"/>
</dbReference>
<proteinExistence type="predicted"/>
<accession>A0ABU6IXN0</accession>
<evidence type="ECO:0000256" key="7">
    <source>
        <dbReference type="ARBA" id="ARBA00048696"/>
    </source>
</evidence>
<evidence type="ECO:0000313" key="8">
    <source>
        <dbReference type="EMBL" id="MEC4294611.1"/>
    </source>
</evidence>
<dbReference type="Proteomes" id="UP001343724">
    <property type="component" value="Unassembled WGS sequence"/>
</dbReference>
<comment type="caution">
    <text evidence="8">The sequence shown here is derived from an EMBL/GenBank/DDBJ whole genome shotgun (WGS) entry which is preliminary data.</text>
</comment>
<dbReference type="PANTHER" id="PTHR39560:SF1">
    <property type="entry name" value="PROTEIN ADENYLYLTRANSFERASE FIC-RELATED"/>
    <property type="match status" value="1"/>
</dbReference>
<dbReference type="EC" id="2.7.7.108" evidence="5"/>
<reference evidence="8 9" key="1">
    <citation type="submission" date="2024-01" db="EMBL/GenBank/DDBJ databases">
        <title>novel species in genus Adlercreutzia.</title>
        <authorList>
            <person name="Liu X."/>
        </authorList>
    </citation>
    <scope>NUCLEOTIDE SEQUENCE [LARGE SCALE GENOMIC DNA]</scope>
    <source>
        <strain evidence="8 9">R22</strain>
    </source>
</reference>
<keyword evidence="1" id="KW-0808">Transferase</keyword>
<sequence>MSDMRPWAFELEEYILEGEPDQAKKSRDWSVAIGLQAVDGLAPSRYLLDTAREHIEGDLTIEQVQERITSYYDRRSERTQAELENEEADIVSSRIAMILGERSFTFSPAEWKSIHGCLFRGLVKDAGAYRKGSMTKKEWVLKGDTVRYASWNTIPETVAYDFEREARFSYKGLTKTEIAHHVAAFASGIWQIIRSTRAIRERRRFSLSSI</sequence>
<keyword evidence="4" id="KW-0067">ATP-binding</keyword>
<comment type="catalytic activity">
    <reaction evidence="6">
        <text>L-threonyl-[protein] + ATP = 3-O-(5'-adenylyl)-L-threonyl-[protein] + diphosphate</text>
        <dbReference type="Rhea" id="RHEA:54292"/>
        <dbReference type="Rhea" id="RHEA-COMP:11060"/>
        <dbReference type="Rhea" id="RHEA-COMP:13847"/>
        <dbReference type="ChEBI" id="CHEBI:30013"/>
        <dbReference type="ChEBI" id="CHEBI:30616"/>
        <dbReference type="ChEBI" id="CHEBI:33019"/>
        <dbReference type="ChEBI" id="CHEBI:138113"/>
        <dbReference type="EC" id="2.7.7.108"/>
    </reaction>
</comment>
<name>A0ABU6IXN0_9ACTN</name>
<evidence type="ECO:0000256" key="5">
    <source>
        <dbReference type="ARBA" id="ARBA00034531"/>
    </source>
</evidence>
<keyword evidence="2" id="KW-0548">Nucleotidyltransferase</keyword>
<dbReference type="PANTHER" id="PTHR39560">
    <property type="entry name" value="PROTEIN ADENYLYLTRANSFERASE FIC-RELATED"/>
    <property type="match status" value="1"/>
</dbReference>
<dbReference type="Gene3D" id="1.10.3290.10">
    <property type="entry name" value="Fido-like domain"/>
    <property type="match status" value="1"/>
</dbReference>
<evidence type="ECO:0000256" key="2">
    <source>
        <dbReference type="ARBA" id="ARBA00022695"/>
    </source>
</evidence>
<evidence type="ECO:0000313" key="9">
    <source>
        <dbReference type="Proteomes" id="UP001343724"/>
    </source>
</evidence>
<dbReference type="SUPFAM" id="SSF140931">
    <property type="entry name" value="Fic-like"/>
    <property type="match status" value="1"/>
</dbReference>
<organism evidence="8 9">
    <name type="scientific">Adlercreutzia shanghongiae</name>
    <dbReference type="NCBI Taxonomy" id="3111773"/>
    <lineage>
        <taxon>Bacteria</taxon>
        <taxon>Bacillati</taxon>
        <taxon>Actinomycetota</taxon>
        <taxon>Coriobacteriia</taxon>
        <taxon>Eggerthellales</taxon>
        <taxon>Eggerthellaceae</taxon>
        <taxon>Adlercreutzia</taxon>
    </lineage>
</organism>
<evidence type="ECO:0000256" key="6">
    <source>
        <dbReference type="ARBA" id="ARBA00047939"/>
    </source>
</evidence>
<keyword evidence="3" id="KW-0547">Nucleotide-binding</keyword>
<gene>
    <name evidence="8" type="ORF">VJ920_04750</name>
</gene>
<dbReference type="CDD" id="cd11586">
    <property type="entry name" value="VbhA_like"/>
    <property type="match status" value="1"/>
</dbReference>
<keyword evidence="9" id="KW-1185">Reference proteome</keyword>
<dbReference type="InterPro" id="IPR036597">
    <property type="entry name" value="Fido-like_dom_sf"/>
</dbReference>
<comment type="catalytic activity">
    <reaction evidence="7">
        <text>L-tyrosyl-[protein] + ATP = O-(5'-adenylyl)-L-tyrosyl-[protein] + diphosphate</text>
        <dbReference type="Rhea" id="RHEA:54288"/>
        <dbReference type="Rhea" id="RHEA-COMP:10136"/>
        <dbReference type="Rhea" id="RHEA-COMP:13846"/>
        <dbReference type="ChEBI" id="CHEBI:30616"/>
        <dbReference type="ChEBI" id="CHEBI:33019"/>
        <dbReference type="ChEBI" id="CHEBI:46858"/>
        <dbReference type="ChEBI" id="CHEBI:83624"/>
        <dbReference type="EC" id="2.7.7.108"/>
    </reaction>
</comment>
<evidence type="ECO:0000256" key="3">
    <source>
        <dbReference type="ARBA" id="ARBA00022741"/>
    </source>
</evidence>